<keyword evidence="1" id="KW-1133">Transmembrane helix</keyword>
<keyword evidence="1" id="KW-0472">Membrane</keyword>
<dbReference type="Proteomes" id="UP000648908">
    <property type="component" value="Unassembled WGS sequence"/>
</dbReference>
<evidence type="ECO:0000313" key="2">
    <source>
        <dbReference type="EMBL" id="MBL4916025.1"/>
    </source>
</evidence>
<keyword evidence="3" id="KW-1185">Reference proteome</keyword>
<dbReference type="RefSeq" id="WP_202686680.1">
    <property type="nucleotide sequence ID" value="NZ_JAESVN010000001.1"/>
</dbReference>
<evidence type="ECO:0000256" key="1">
    <source>
        <dbReference type="SAM" id="Phobius"/>
    </source>
</evidence>
<dbReference type="AlphaFoldDB" id="A0A8K0V9V1"/>
<sequence>MLTRLRHPFRRFARDDRGSVTLEAVIVLPVLIWAHAALFAYWDVYRTINTVQKASYTISDLISRQQGSVNNAYLNGMRSTLAYLLDDDQDATMRITSYRWSENRNRYEVIWSNSDMPGKPALTTGTIAELTGALPEMADGDSAILVETEVPYIPALRFGLSPTDIEQFIVTRPRFLTRICHTGYSCS</sequence>
<proteinExistence type="predicted"/>
<comment type="caution">
    <text evidence="2">The sequence shown here is derived from an EMBL/GenBank/DDBJ whole genome shotgun (WGS) entry which is preliminary data.</text>
</comment>
<gene>
    <name evidence="2" type="ORF">JL811_02220</name>
</gene>
<feature type="transmembrane region" description="Helical" evidence="1">
    <location>
        <begin position="20"/>
        <end position="42"/>
    </location>
</feature>
<reference evidence="2" key="1">
    <citation type="submission" date="2021-01" db="EMBL/GenBank/DDBJ databases">
        <title>Tabrizicola alba sp. nov. a motile alkaliphilic bacterium isolated from a soda lake.</title>
        <authorList>
            <person name="Szuroczki S."/>
            <person name="Abbaszade G."/>
            <person name="Schumann P."/>
            <person name="Toth E."/>
        </authorList>
    </citation>
    <scope>NUCLEOTIDE SEQUENCE</scope>
    <source>
        <strain evidence="2">DMG-N-6</strain>
    </source>
</reference>
<dbReference type="EMBL" id="JAESVN010000001">
    <property type="protein sequence ID" value="MBL4916025.1"/>
    <property type="molecule type" value="Genomic_DNA"/>
</dbReference>
<name>A0A8K0V9V1_9RHOB</name>
<evidence type="ECO:0000313" key="3">
    <source>
        <dbReference type="Proteomes" id="UP000648908"/>
    </source>
</evidence>
<keyword evidence="1" id="KW-0812">Transmembrane</keyword>
<organism evidence="2 3">
    <name type="scientific">Szabonella alba</name>
    <dbReference type="NCBI Taxonomy" id="2804194"/>
    <lineage>
        <taxon>Bacteria</taxon>
        <taxon>Pseudomonadati</taxon>
        <taxon>Pseudomonadota</taxon>
        <taxon>Alphaproteobacteria</taxon>
        <taxon>Rhodobacterales</taxon>
        <taxon>Paracoccaceae</taxon>
        <taxon>Szabonella</taxon>
    </lineage>
</organism>
<accession>A0A8K0V9V1</accession>
<protein>
    <submittedName>
        <fullName evidence="2">Pilus assembly protein</fullName>
    </submittedName>
</protein>